<keyword evidence="3" id="KW-1185">Reference proteome</keyword>
<dbReference type="Proteomes" id="UP001066276">
    <property type="component" value="Chromosome 7"/>
</dbReference>
<reference evidence="2" key="1">
    <citation type="journal article" date="2022" name="bioRxiv">
        <title>Sequencing and chromosome-scale assembly of the giantPleurodeles waltlgenome.</title>
        <authorList>
            <person name="Brown T."/>
            <person name="Elewa A."/>
            <person name="Iarovenko S."/>
            <person name="Subramanian E."/>
            <person name="Araus A.J."/>
            <person name="Petzold A."/>
            <person name="Susuki M."/>
            <person name="Suzuki K.-i.T."/>
            <person name="Hayashi T."/>
            <person name="Toyoda A."/>
            <person name="Oliveira C."/>
            <person name="Osipova E."/>
            <person name="Leigh N.D."/>
            <person name="Simon A."/>
            <person name="Yun M.H."/>
        </authorList>
    </citation>
    <scope>NUCLEOTIDE SEQUENCE</scope>
    <source>
        <strain evidence="2">20211129_DDA</strain>
        <tissue evidence="2">Liver</tissue>
    </source>
</reference>
<name>A0AAV7P9L2_PLEWA</name>
<gene>
    <name evidence="2" type="ORF">NDU88_002301</name>
</gene>
<proteinExistence type="predicted"/>
<evidence type="ECO:0000256" key="1">
    <source>
        <dbReference type="SAM" id="MobiDB-lite"/>
    </source>
</evidence>
<evidence type="ECO:0000313" key="3">
    <source>
        <dbReference type="Proteomes" id="UP001066276"/>
    </source>
</evidence>
<dbReference type="AlphaFoldDB" id="A0AAV7P9L2"/>
<comment type="caution">
    <text evidence="2">The sequence shown here is derived from an EMBL/GenBank/DDBJ whole genome shotgun (WGS) entry which is preliminary data.</text>
</comment>
<dbReference type="EMBL" id="JANPWB010000011">
    <property type="protein sequence ID" value="KAJ1123834.1"/>
    <property type="molecule type" value="Genomic_DNA"/>
</dbReference>
<evidence type="ECO:0000313" key="2">
    <source>
        <dbReference type="EMBL" id="KAJ1123834.1"/>
    </source>
</evidence>
<accession>A0AAV7P9L2</accession>
<feature type="compositionally biased region" description="Polar residues" evidence="1">
    <location>
        <begin position="126"/>
        <end position="141"/>
    </location>
</feature>
<sequence length="216" mass="22510">METAVRMLDFLRRGQRYLICVKHPSQVKCLGPPSSGKKGAPETPEAPTPVYSVARSDVDMEMVGAGADQSAPDSVVSTVRDGDSSPVSVVAYDIQTVIAKGTALEDSCSLMLPNTRSIVQEDKQGESTASLVANDPTPTTNGEDDGAEQSTALVEGAERERGRGPRRVCGGLGALGRREGGAQYGWLDGTSVQRGDGVGQGASTAAPDRIGFCALR</sequence>
<feature type="region of interest" description="Disordered" evidence="1">
    <location>
        <begin position="123"/>
        <end position="149"/>
    </location>
</feature>
<organism evidence="2 3">
    <name type="scientific">Pleurodeles waltl</name>
    <name type="common">Iberian ribbed newt</name>
    <dbReference type="NCBI Taxonomy" id="8319"/>
    <lineage>
        <taxon>Eukaryota</taxon>
        <taxon>Metazoa</taxon>
        <taxon>Chordata</taxon>
        <taxon>Craniata</taxon>
        <taxon>Vertebrata</taxon>
        <taxon>Euteleostomi</taxon>
        <taxon>Amphibia</taxon>
        <taxon>Batrachia</taxon>
        <taxon>Caudata</taxon>
        <taxon>Salamandroidea</taxon>
        <taxon>Salamandridae</taxon>
        <taxon>Pleurodelinae</taxon>
        <taxon>Pleurodeles</taxon>
    </lineage>
</organism>
<protein>
    <submittedName>
        <fullName evidence="2">Uncharacterized protein</fullName>
    </submittedName>
</protein>